<dbReference type="Gene3D" id="3.40.50.300">
    <property type="entry name" value="P-loop containing nucleotide triphosphate hydrolases"/>
    <property type="match status" value="1"/>
</dbReference>
<dbReference type="GO" id="GO:0000723">
    <property type="term" value="P:telomere maintenance"/>
    <property type="evidence" value="ECO:0007669"/>
    <property type="project" value="InterPro"/>
</dbReference>
<dbReference type="SUPFAM" id="SSF52540">
    <property type="entry name" value="P-loop containing nucleoside triphosphate hydrolases"/>
    <property type="match status" value="1"/>
</dbReference>
<dbReference type="InterPro" id="IPR027417">
    <property type="entry name" value="P-loop_NTPase"/>
</dbReference>
<organism evidence="3 4">
    <name type="scientific">Mesorhabditis spiculigera</name>
    <dbReference type="NCBI Taxonomy" id="96644"/>
    <lineage>
        <taxon>Eukaryota</taxon>
        <taxon>Metazoa</taxon>
        <taxon>Ecdysozoa</taxon>
        <taxon>Nematoda</taxon>
        <taxon>Chromadorea</taxon>
        <taxon>Rhabditida</taxon>
        <taxon>Rhabditina</taxon>
        <taxon>Rhabditomorpha</taxon>
        <taxon>Rhabditoidea</taxon>
        <taxon>Rhabditidae</taxon>
        <taxon>Mesorhabditinae</taxon>
        <taxon>Mesorhabditis</taxon>
    </lineage>
</organism>
<keyword evidence="1" id="KW-0347">Helicase</keyword>
<accession>A0AA36CBY3</accession>
<proteinExistence type="inferred from homology"/>
<dbReference type="PANTHER" id="PTHR10492:SF57">
    <property type="entry name" value="ATP-DEPENDENT DNA HELICASE"/>
    <property type="match status" value="1"/>
</dbReference>
<comment type="catalytic activity">
    <reaction evidence="1">
        <text>ATP + H2O = ADP + phosphate + H(+)</text>
        <dbReference type="Rhea" id="RHEA:13065"/>
        <dbReference type="ChEBI" id="CHEBI:15377"/>
        <dbReference type="ChEBI" id="CHEBI:15378"/>
        <dbReference type="ChEBI" id="CHEBI:30616"/>
        <dbReference type="ChEBI" id="CHEBI:43474"/>
        <dbReference type="ChEBI" id="CHEBI:456216"/>
        <dbReference type="EC" id="5.6.2.3"/>
    </reaction>
</comment>
<feature type="domain" description="DNA helicase Pif1-like DEAD-box helicase" evidence="2">
    <location>
        <begin position="5"/>
        <end position="135"/>
    </location>
</feature>
<dbReference type="EMBL" id="CATQJA010001025">
    <property type="protein sequence ID" value="CAJ0565354.1"/>
    <property type="molecule type" value="Genomic_DNA"/>
</dbReference>
<dbReference type="InterPro" id="IPR010285">
    <property type="entry name" value="DNA_helicase_pif1-like_DEAD"/>
</dbReference>
<dbReference type="GO" id="GO:0006281">
    <property type="term" value="P:DNA repair"/>
    <property type="evidence" value="ECO:0007669"/>
    <property type="project" value="UniProtKB-KW"/>
</dbReference>
<dbReference type="GO" id="GO:0006310">
    <property type="term" value="P:DNA recombination"/>
    <property type="evidence" value="ECO:0007669"/>
    <property type="project" value="UniProtKB-KW"/>
</dbReference>
<keyword evidence="1" id="KW-0067">ATP-binding</keyword>
<evidence type="ECO:0000256" key="1">
    <source>
        <dbReference type="RuleBase" id="RU363044"/>
    </source>
</evidence>
<dbReference type="PANTHER" id="PTHR10492">
    <property type="match status" value="1"/>
</dbReference>
<protein>
    <recommendedName>
        <fullName evidence="1">ATP-dependent DNA helicase</fullName>
        <ecNumber evidence="1">5.6.2.3</ecNumber>
    </recommendedName>
</protein>
<evidence type="ECO:0000313" key="3">
    <source>
        <dbReference type="EMBL" id="CAJ0565354.1"/>
    </source>
</evidence>
<gene>
    <name evidence="3" type="ORF">MSPICULIGERA_LOCUS3996</name>
</gene>
<dbReference type="Pfam" id="PF05970">
    <property type="entry name" value="PIF1"/>
    <property type="match status" value="1"/>
</dbReference>
<keyword evidence="1" id="KW-0227">DNA damage</keyword>
<dbReference type="GO" id="GO:0043139">
    <property type="term" value="F:5'-3' DNA helicase activity"/>
    <property type="evidence" value="ECO:0007669"/>
    <property type="project" value="UniProtKB-EC"/>
</dbReference>
<reference evidence="3" key="1">
    <citation type="submission" date="2023-06" db="EMBL/GenBank/DDBJ databases">
        <authorList>
            <person name="Delattre M."/>
        </authorList>
    </citation>
    <scope>NUCLEOTIDE SEQUENCE</scope>
    <source>
        <strain evidence="3">AF72</strain>
    </source>
</reference>
<feature type="non-terminal residue" evidence="3">
    <location>
        <position position="1"/>
    </location>
</feature>
<evidence type="ECO:0000313" key="4">
    <source>
        <dbReference type="Proteomes" id="UP001177023"/>
    </source>
</evidence>
<name>A0AA36CBY3_9BILA</name>
<keyword evidence="1" id="KW-0547">Nucleotide-binding</keyword>
<comment type="cofactor">
    <cofactor evidence="1">
        <name>Mg(2+)</name>
        <dbReference type="ChEBI" id="CHEBI:18420"/>
    </cofactor>
</comment>
<keyword evidence="1" id="KW-0234">DNA repair</keyword>
<comment type="similarity">
    <text evidence="1">Belongs to the helicase family.</text>
</comment>
<sequence length="138" mass="14964">MYARLNAEQKVVVDAVLGALHGRLPNSRTCHFIDGPGGSGKTFVYKTIYHLAVAAKKNILNIAWTGIAAALLPDGKTVSSAFQLSILDHTSTLKNQDKKAQELRKVDAVIWDEAPMAPKKALEAIDEKLKDLMGNQAP</sequence>
<keyword evidence="1" id="KW-0378">Hydrolase</keyword>
<comment type="caution">
    <text evidence="3">The sequence shown here is derived from an EMBL/GenBank/DDBJ whole genome shotgun (WGS) entry which is preliminary data.</text>
</comment>
<dbReference type="GO" id="GO:0016787">
    <property type="term" value="F:hydrolase activity"/>
    <property type="evidence" value="ECO:0007669"/>
    <property type="project" value="UniProtKB-KW"/>
</dbReference>
<dbReference type="EC" id="5.6.2.3" evidence="1"/>
<keyword evidence="4" id="KW-1185">Reference proteome</keyword>
<dbReference type="Proteomes" id="UP001177023">
    <property type="component" value="Unassembled WGS sequence"/>
</dbReference>
<keyword evidence="1" id="KW-0233">DNA recombination</keyword>
<dbReference type="GO" id="GO:0005524">
    <property type="term" value="F:ATP binding"/>
    <property type="evidence" value="ECO:0007669"/>
    <property type="project" value="UniProtKB-KW"/>
</dbReference>
<evidence type="ECO:0000259" key="2">
    <source>
        <dbReference type="Pfam" id="PF05970"/>
    </source>
</evidence>
<dbReference type="AlphaFoldDB" id="A0AA36CBY3"/>